<dbReference type="EC" id="4.1.3.17" evidence="5"/>
<evidence type="ECO:0000256" key="12">
    <source>
        <dbReference type="ARBA" id="ARBA00047973"/>
    </source>
</evidence>
<comment type="catalytic activity">
    <reaction evidence="12">
        <text>oxaloacetate + H(+) = pyruvate + CO2</text>
        <dbReference type="Rhea" id="RHEA:15641"/>
        <dbReference type="ChEBI" id="CHEBI:15361"/>
        <dbReference type="ChEBI" id="CHEBI:15378"/>
        <dbReference type="ChEBI" id="CHEBI:16452"/>
        <dbReference type="ChEBI" id="CHEBI:16526"/>
        <dbReference type="EC" id="4.1.1.112"/>
    </reaction>
</comment>
<proteinExistence type="inferred from homology"/>
<protein>
    <recommendedName>
        <fullName evidence="7">Putative 4-hydroxy-4-methyl-2-oxoglutarate aldolase</fullName>
        <ecNumber evidence="6">4.1.1.112</ecNumber>
        <ecNumber evidence="5">4.1.3.17</ecNumber>
    </recommendedName>
    <alternativeName>
        <fullName evidence="11">Oxaloacetate decarboxylase</fullName>
    </alternativeName>
    <alternativeName>
        <fullName evidence="9">Regulator of ribonuclease activity homolog</fullName>
    </alternativeName>
    <alternativeName>
        <fullName evidence="10">RraA-like protein</fullName>
    </alternativeName>
</protein>
<comment type="subunit">
    <text evidence="4">Homotrimer.</text>
</comment>
<accession>A0A413RJM1</accession>
<evidence type="ECO:0000256" key="9">
    <source>
        <dbReference type="ARBA" id="ARBA00029596"/>
    </source>
</evidence>
<feature type="binding site" evidence="13">
    <location>
        <position position="111"/>
    </location>
    <ligand>
        <name>Mg(2+)</name>
        <dbReference type="ChEBI" id="CHEBI:18420"/>
    </ligand>
</feature>
<dbReference type="InterPro" id="IPR005493">
    <property type="entry name" value="RraA/RraA-like"/>
</dbReference>
<dbReference type="EC" id="4.1.1.112" evidence="6"/>
<dbReference type="Gene3D" id="3.50.30.40">
    <property type="entry name" value="Ribonuclease E inhibitor RraA/RraA-like"/>
    <property type="match status" value="1"/>
</dbReference>
<evidence type="ECO:0000256" key="6">
    <source>
        <dbReference type="ARBA" id="ARBA00012947"/>
    </source>
</evidence>
<evidence type="ECO:0000256" key="1">
    <source>
        <dbReference type="ARBA" id="ARBA00001342"/>
    </source>
</evidence>
<organism evidence="14 15">
    <name type="scientific">Cellulomonas rhizosphaerae</name>
    <dbReference type="NCBI Taxonomy" id="2293719"/>
    <lineage>
        <taxon>Bacteria</taxon>
        <taxon>Bacillati</taxon>
        <taxon>Actinomycetota</taxon>
        <taxon>Actinomycetes</taxon>
        <taxon>Micrococcales</taxon>
        <taxon>Cellulomonadaceae</taxon>
        <taxon>Cellulomonas</taxon>
    </lineage>
</organism>
<evidence type="ECO:0000256" key="5">
    <source>
        <dbReference type="ARBA" id="ARBA00012213"/>
    </source>
</evidence>
<dbReference type="GO" id="GO:0047443">
    <property type="term" value="F:4-hydroxy-4-methyl-2-oxoglutarate aldolase activity"/>
    <property type="evidence" value="ECO:0007669"/>
    <property type="project" value="UniProtKB-EC"/>
</dbReference>
<keyword evidence="13" id="KW-0460">Magnesium</keyword>
<comment type="cofactor">
    <cofactor evidence="13">
        <name>Mg(2+)</name>
        <dbReference type="ChEBI" id="CHEBI:18420"/>
    </cofactor>
</comment>
<dbReference type="PANTHER" id="PTHR33254">
    <property type="entry name" value="4-HYDROXY-4-METHYL-2-OXOGLUTARATE ALDOLASE 3-RELATED"/>
    <property type="match status" value="1"/>
</dbReference>
<dbReference type="SUPFAM" id="SSF89562">
    <property type="entry name" value="RraA-like"/>
    <property type="match status" value="1"/>
</dbReference>
<dbReference type="CDD" id="cd16841">
    <property type="entry name" value="RraA_family"/>
    <property type="match status" value="1"/>
</dbReference>
<evidence type="ECO:0000256" key="3">
    <source>
        <dbReference type="ARBA" id="ARBA00008621"/>
    </source>
</evidence>
<comment type="caution">
    <text evidence="14">The sequence shown here is derived from an EMBL/GenBank/DDBJ whole genome shotgun (WGS) entry which is preliminary data.</text>
</comment>
<dbReference type="GO" id="GO:0008948">
    <property type="term" value="F:oxaloacetate decarboxylase activity"/>
    <property type="evidence" value="ECO:0007669"/>
    <property type="project" value="UniProtKB-EC"/>
</dbReference>
<dbReference type="OrthoDB" id="943692at2"/>
<evidence type="ECO:0000256" key="13">
    <source>
        <dbReference type="PIRSR" id="PIRSR605493-1"/>
    </source>
</evidence>
<dbReference type="Pfam" id="PF03737">
    <property type="entry name" value="RraA-like"/>
    <property type="match status" value="1"/>
</dbReference>
<keyword evidence="13" id="KW-0479">Metal-binding</keyword>
<evidence type="ECO:0000256" key="11">
    <source>
        <dbReference type="ARBA" id="ARBA00032305"/>
    </source>
</evidence>
<comment type="catalytic activity">
    <reaction evidence="1">
        <text>4-hydroxy-4-methyl-2-oxoglutarate = 2 pyruvate</text>
        <dbReference type="Rhea" id="RHEA:22748"/>
        <dbReference type="ChEBI" id="CHEBI:15361"/>
        <dbReference type="ChEBI" id="CHEBI:58276"/>
        <dbReference type="EC" id="4.1.3.17"/>
    </reaction>
</comment>
<name>A0A413RJM1_9CELL</name>
<evidence type="ECO:0000256" key="10">
    <source>
        <dbReference type="ARBA" id="ARBA00030169"/>
    </source>
</evidence>
<feature type="binding site" evidence="13">
    <location>
        <begin position="88"/>
        <end position="91"/>
    </location>
    <ligand>
        <name>substrate</name>
    </ligand>
</feature>
<comment type="function">
    <text evidence="8">Catalyzes the aldol cleavage of 4-hydroxy-4-methyl-2-oxoglutarate (HMG) into 2 molecules of pyruvate. Also contains a secondary oxaloacetate (OAA) decarboxylase activity due to the common pyruvate enolate transition state formed following C-C bond cleavage in the retro-aldol and decarboxylation reactions.</text>
</comment>
<evidence type="ECO:0000256" key="4">
    <source>
        <dbReference type="ARBA" id="ARBA00011233"/>
    </source>
</evidence>
<comment type="cofactor">
    <cofactor evidence="2">
        <name>a divalent metal cation</name>
        <dbReference type="ChEBI" id="CHEBI:60240"/>
    </cofactor>
</comment>
<feature type="binding site" evidence="13">
    <location>
        <position position="110"/>
    </location>
    <ligand>
        <name>substrate</name>
    </ligand>
</feature>
<evidence type="ECO:0000313" key="14">
    <source>
        <dbReference type="EMBL" id="RHA38817.1"/>
    </source>
</evidence>
<evidence type="ECO:0000313" key="15">
    <source>
        <dbReference type="Proteomes" id="UP000283374"/>
    </source>
</evidence>
<reference evidence="14 15" key="1">
    <citation type="submission" date="2018-08" db="EMBL/GenBank/DDBJ databases">
        <title>Cellulomonas rhizosphaerae sp. nov., a novel actinomycete isolated from soil.</title>
        <authorList>
            <person name="Tian Y."/>
        </authorList>
    </citation>
    <scope>NUCLEOTIDE SEQUENCE [LARGE SCALE GENOMIC DNA]</scope>
    <source>
        <strain evidence="14 15">NEAU-TCZ24</strain>
    </source>
</reference>
<dbReference type="EMBL" id="QWKP01000210">
    <property type="protein sequence ID" value="RHA38817.1"/>
    <property type="molecule type" value="Genomic_DNA"/>
</dbReference>
<dbReference type="Proteomes" id="UP000283374">
    <property type="component" value="Unassembled WGS sequence"/>
</dbReference>
<dbReference type="RefSeq" id="WP_118767841.1">
    <property type="nucleotide sequence ID" value="NZ_QWKP01000210.1"/>
</dbReference>
<dbReference type="PANTHER" id="PTHR33254:SF4">
    <property type="entry name" value="4-HYDROXY-4-METHYL-2-OXOGLUTARATE ALDOLASE 3-RELATED"/>
    <property type="match status" value="1"/>
</dbReference>
<comment type="similarity">
    <text evidence="3">Belongs to the class II aldolase/RraA-like family.</text>
</comment>
<dbReference type="GO" id="GO:0046872">
    <property type="term" value="F:metal ion binding"/>
    <property type="evidence" value="ECO:0007669"/>
    <property type="project" value="UniProtKB-KW"/>
</dbReference>
<sequence length="234" mass="24999">MDARTLHTTFSDLTTPHVADACLRLAVPVRCAPAGVRPLWAGIHVVGRARPARHVGSVDVFLEALEHASPGDVLVVDNDGRTDEACVGDLVALEVAKSGLAGIVIWGQHRDTPQLRSIAVPVFSLGAFPNGPERLDAQPADALTRASCGAHTVTVDDVVLADDDGVILLPADRAAEIAEVAARIRDTERRQAARMQLGTSLREQTAFGDYLAARDRDGLTFRQHLRALDAAIEE</sequence>
<dbReference type="InterPro" id="IPR036704">
    <property type="entry name" value="RraA/RraA-like_sf"/>
</dbReference>
<evidence type="ECO:0000256" key="7">
    <source>
        <dbReference type="ARBA" id="ARBA00016549"/>
    </source>
</evidence>
<dbReference type="AlphaFoldDB" id="A0A413RJM1"/>
<keyword evidence="15" id="KW-1185">Reference proteome</keyword>
<evidence type="ECO:0000256" key="8">
    <source>
        <dbReference type="ARBA" id="ARBA00025046"/>
    </source>
</evidence>
<evidence type="ECO:0000256" key="2">
    <source>
        <dbReference type="ARBA" id="ARBA00001968"/>
    </source>
</evidence>
<gene>
    <name evidence="14" type="ORF">D1825_13070</name>
</gene>